<dbReference type="OrthoDB" id="997804at2"/>
<protein>
    <submittedName>
        <fullName evidence="1">DUF3868 domain-containing protein</fullName>
    </submittedName>
</protein>
<dbReference type="STRING" id="1121485.GCA_000426485_00287"/>
<name>A0A4Y8L2R7_9BACT</name>
<evidence type="ECO:0000313" key="1">
    <source>
        <dbReference type="EMBL" id="TFD96843.1"/>
    </source>
</evidence>
<dbReference type="EMBL" id="SOML01000004">
    <property type="protein sequence ID" value="TFD96843.1"/>
    <property type="molecule type" value="Genomic_DNA"/>
</dbReference>
<proteinExistence type="predicted"/>
<gene>
    <name evidence="1" type="ORF">E2605_08495</name>
</gene>
<sequence length="140" mass="15999">MDINTLEHTCVFDDCISPKLCCGQILEKSTLQREGCYILTLKLRIDAGGLPPDHSLRLIPVLKAAGSHLELPCILINGRLRHRTYRGLFGLLGFFSKKKVSDSYQIYRAIRSGDDLQLDYRVSVPYQRWMDNSSILLRED</sequence>
<reference evidence="1 2" key="1">
    <citation type="submission" date="2019-03" db="EMBL/GenBank/DDBJ databases">
        <title>San Antonio Military Medical Center submission to MRSN (WRAIR), pending publication.</title>
        <authorList>
            <person name="Blyth D.M."/>
            <person name="Mccarthy S.L."/>
            <person name="Schall S.E."/>
            <person name="Stam J.A."/>
            <person name="Ong A.C."/>
            <person name="Mcgann P.T."/>
        </authorList>
    </citation>
    <scope>NUCLEOTIDE SEQUENCE [LARGE SCALE GENOMIC DNA]</scope>
    <source>
        <strain evidence="1 2">MRSN571793</strain>
    </source>
</reference>
<dbReference type="Proteomes" id="UP000297861">
    <property type="component" value="Unassembled WGS sequence"/>
</dbReference>
<organism evidence="1 2">
    <name type="scientific">Dysgonomonas capnocytophagoides</name>
    <dbReference type="NCBI Taxonomy" id="45254"/>
    <lineage>
        <taxon>Bacteria</taxon>
        <taxon>Pseudomonadati</taxon>
        <taxon>Bacteroidota</taxon>
        <taxon>Bacteroidia</taxon>
        <taxon>Bacteroidales</taxon>
        <taxon>Dysgonomonadaceae</taxon>
        <taxon>Dysgonomonas</taxon>
    </lineage>
</organism>
<accession>A0A4Y8L2R7</accession>
<dbReference type="AlphaFoldDB" id="A0A4Y8L2R7"/>
<evidence type="ECO:0000313" key="2">
    <source>
        <dbReference type="Proteomes" id="UP000297861"/>
    </source>
</evidence>
<comment type="caution">
    <text evidence="1">The sequence shown here is derived from an EMBL/GenBank/DDBJ whole genome shotgun (WGS) entry which is preliminary data.</text>
</comment>
<keyword evidence="2" id="KW-1185">Reference proteome</keyword>